<evidence type="ECO:0000256" key="4">
    <source>
        <dbReference type="ARBA" id="ARBA00022759"/>
    </source>
</evidence>
<keyword evidence="6" id="KW-0695">RNA-directed DNA polymerase</keyword>
<dbReference type="GO" id="GO:0003964">
    <property type="term" value="F:RNA-directed DNA polymerase activity"/>
    <property type="evidence" value="ECO:0007669"/>
    <property type="project" value="UniProtKB-KW"/>
</dbReference>
<dbReference type="PANTHER" id="PTHR37984:SF9">
    <property type="entry name" value="INTEGRASE CATALYTIC DOMAIN-CONTAINING PROTEIN"/>
    <property type="match status" value="1"/>
</dbReference>
<gene>
    <name evidence="7" type="ORF">PACLA_8A043256</name>
</gene>
<evidence type="ECO:0000256" key="3">
    <source>
        <dbReference type="ARBA" id="ARBA00022722"/>
    </source>
</evidence>
<dbReference type="AlphaFoldDB" id="A0A6S7GBY9"/>
<dbReference type="InterPro" id="IPR041373">
    <property type="entry name" value="RT_RNaseH"/>
</dbReference>
<dbReference type="PANTHER" id="PTHR37984">
    <property type="entry name" value="PROTEIN CBG26694"/>
    <property type="match status" value="1"/>
</dbReference>
<keyword evidence="5" id="KW-0378">Hydrolase</keyword>
<evidence type="ECO:0000256" key="5">
    <source>
        <dbReference type="ARBA" id="ARBA00022801"/>
    </source>
</evidence>
<keyword evidence="8" id="KW-1185">Reference proteome</keyword>
<dbReference type="EMBL" id="CACRXK020000963">
    <property type="protein sequence ID" value="CAB3986096.1"/>
    <property type="molecule type" value="Genomic_DNA"/>
</dbReference>
<dbReference type="GO" id="GO:0004519">
    <property type="term" value="F:endonuclease activity"/>
    <property type="evidence" value="ECO:0007669"/>
    <property type="project" value="UniProtKB-KW"/>
</dbReference>
<name>A0A6S7GBY9_PARCT</name>
<keyword evidence="4" id="KW-0255">Endonuclease</keyword>
<dbReference type="InterPro" id="IPR041588">
    <property type="entry name" value="Integrase_H2C2"/>
</dbReference>
<evidence type="ECO:0000313" key="7">
    <source>
        <dbReference type="EMBL" id="CAB3986096.1"/>
    </source>
</evidence>
<dbReference type="OrthoDB" id="5981788at2759"/>
<organism evidence="7 8">
    <name type="scientific">Paramuricea clavata</name>
    <name type="common">Red gorgonian</name>
    <name type="synonym">Violescent sea-whip</name>
    <dbReference type="NCBI Taxonomy" id="317549"/>
    <lineage>
        <taxon>Eukaryota</taxon>
        <taxon>Metazoa</taxon>
        <taxon>Cnidaria</taxon>
        <taxon>Anthozoa</taxon>
        <taxon>Octocorallia</taxon>
        <taxon>Malacalcyonacea</taxon>
        <taxon>Plexauridae</taxon>
        <taxon>Paramuricea</taxon>
    </lineage>
</organism>
<dbReference type="Gene3D" id="1.10.340.70">
    <property type="match status" value="1"/>
</dbReference>
<keyword evidence="1" id="KW-0808">Transferase</keyword>
<comment type="caution">
    <text evidence="7">The sequence shown here is derived from an EMBL/GenBank/DDBJ whole genome shotgun (WGS) entry which is preliminary data.</text>
</comment>
<dbReference type="Pfam" id="PF17921">
    <property type="entry name" value="Integrase_H2C2"/>
    <property type="match status" value="1"/>
</dbReference>
<proteinExistence type="predicted"/>
<dbReference type="FunFam" id="1.10.340.70:FF:000003">
    <property type="entry name" value="Protein CBG25708"/>
    <property type="match status" value="1"/>
</dbReference>
<dbReference type="SUPFAM" id="SSF56672">
    <property type="entry name" value="DNA/RNA polymerases"/>
    <property type="match status" value="1"/>
</dbReference>
<reference evidence="7" key="1">
    <citation type="submission" date="2020-04" db="EMBL/GenBank/DDBJ databases">
        <authorList>
            <person name="Alioto T."/>
            <person name="Alioto T."/>
            <person name="Gomez Garrido J."/>
        </authorList>
    </citation>
    <scope>NUCLEOTIDE SEQUENCE</scope>
    <source>
        <strain evidence="7">A484AB</strain>
    </source>
</reference>
<dbReference type="InterPro" id="IPR050951">
    <property type="entry name" value="Retrovirus_Pol_polyprotein"/>
</dbReference>
<protein>
    <submittedName>
        <fullName evidence="7">Uncharacterized protein</fullName>
    </submittedName>
</protein>
<evidence type="ECO:0000256" key="1">
    <source>
        <dbReference type="ARBA" id="ARBA00022679"/>
    </source>
</evidence>
<evidence type="ECO:0000256" key="2">
    <source>
        <dbReference type="ARBA" id="ARBA00022695"/>
    </source>
</evidence>
<keyword evidence="2" id="KW-0548">Nucleotidyltransferase</keyword>
<accession>A0A6S7GBY9</accession>
<dbReference type="InterPro" id="IPR043502">
    <property type="entry name" value="DNA/RNA_pol_sf"/>
</dbReference>
<keyword evidence="3" id="KW-0540">Nuclease</keyword>
<dbReference type="GO" id="GO:0016787">
    <property type="term" value="F:hydrolase activity"/>
    <property type="evidence" value="ECO:0007669"/>
    <property type="project" value="UniProtKB-KW"/>
</dbReference>
<dbReference type="Pfam" id="PF17917">
    <property type="entry name" value="RT_RNaseH"/>
    <property type="match status" value="1"/>
</dbReference>
<evidence type="ECO:0000313" key="8">
    <source>
        <dbReference type="Proteomes" id="UP001152795"/>
    </source>
</evidence>
<dbReference type="Proteomes" id="UP001152795">
    <property type="component" value="Unassembled WGS sequence"/>
</dbReference>
<sequence length="219" mass="25567">MWGCEKFSEYISGMKFHIETDHKQLVRVFTQKSLNDMSPRIQRFLMRIMRFTYTISHVQGKDLVCADTLSRSPIMDKGDEDILTGEANGFVDQVLKELPCTEDRLNELRIRLKQDVVCKQVMKYCTYRWPDKNHVNDAMKPYWQHVGDLTVQDSLLLHGKRLVIPSSMRLDILSKIHSGHLGITKCRERARTSVWWPGMSKQIDDLVRNVIYSLCCICN</sequence>
<evidence type="ECO:0000256" key="6">
    <source>
        <dbReference type="ARBA" id="ARBA00022918"/>
    </source>
</evidence>